<sequence>MNFNQTIIKLMRMATNRLLNWGIRRVNAPKPGQRRTAQQRSQEKTARDTVKRTRQAARLKRRM</sequence>
<accession>A0ABX7JIK7</accession>
<proteinExistence type="predicted"/>
<evidence type="ECO:0000256" key="1">
    <source>
        <dbReference type="SAM" id="MobiDB-lite"/>
    </source>
</evidence>
<keyword evidence="3" id="KW-1185">Reference proteome</keyword>
<name>A0ABX7JIK7_9RHOB</name>
<dbReference type="EMBL" id="CP070368">
    <property type="protein sequence ID" value="QRZ13850.1"/>
    <property type="molecule type" value="Genomic_DNA"/>
</dbReference>
<gene>
    <name evidence="2" type="ORF">JWJ88_04095</name>
</gene>
<feature type="region of interest" description="Disordered" evidence="1">
    <location>
        <begin position="26"/>
        <end position="63"/>
    </location>
</feature>
<organism evidence="2 3">
    <name type="scientific">Paracoccus methylovorus</name>
    <dbReference type="NCBI Taxonomy" id="2812658"/>
    <lineage>
        <taxon>Bacteria</taxon>
        <taxon>Pseudomonadati</taxon>
        <taxon>Pseudomonadota</taxon>
        <taxon>Alphaproteobacteria</taxon>
        <taxon>Rhodobacterales</taxon>
        <taxon>Paracoccaceae</taxon>
        <taxon>Paracoccus</taxon>
    </lineage>
</organism>
<reference evidence="2 3" key="1">
    <citation type="submission" date="2021-02" db="EMBL/GenBank/DDBJ databases">
        <title>Paracoccus methylovroum sp.nov., a new methanol and methylamine utilizing methylotrophic denitrifer.</title>
        <authorList>
            <person name="Timsy T."/>
            <person name="Behrendt U."/>
            <person name="Ulrich A."/>
            <person name="Spanner T."/>
            <person name="Foesel B.U."/>
            <person name="Horn M.A."/>
            <person name="Kolb S."/>
        </authorList>
    </citation>
    <scope>NUCLEOTIDE SEQUENCE [LARGE SCALE GENOMIC DNA]</scope>
    <source>
        <strain evidence="2 3">H4-D09</strain>
    </source>
</reference>
<feature type="compositionally biased region" description="Basic residues" evidence="1">
    <location>
        <begin position="52"/>
        <end position="63"/>
    </location>
</feature>
<evidence type="ECO:0000313" key="2">
    <source>
        <dbReference type="EMBL" id="QRZ13850.1"/>
    </source>
</evidence>
<evidence type="ECO:0000313" key="3">
    <source>
        <dbReference type="Proteomes" id="UP000663629"/>
    </source>
</evidence>
<feature type="compositionally biased region" description="Basic and acidic residues" evidence="1">
    <location>
        <begin position="41"/>
        <end position="51"/>
    </location>
</feature>
<dbReference type="Proteomes" id="UP000663629">
    <property type="component" value="Chromosome 1"/>
</dbReference>
<protein>
    <submittedName>
        <fullName evidence="2">Uncharacterized protein</fullName>
    </submittedName>
</protein>